<protein>
    <submittedName>
        <fullName evidence="2">Uncharacterized protein</fullName>
    </submittedName>
</protein>
<dbReference type="Proteomes" id="UP000298616">
    <property type="component" value="Chromosome"/>
</dbReference>
<reference evidence="2 3" key="1">
    <citation type="submission" date="2018-04" db="EMBL/GenBank/DDBJ databases">
        <title>Complete genome uncultured novel isolate.</title>
        <authorList>
            <person name="Merlino G."/>
        </authorList>
    </citation>
    <scope>NUCLEOTIDE SEQUENCE [LARGE SCALE GENOMIC DNA]</scope>
    <source>
        <strain evidence="3">R1DC9</strain>
    </source>
</reference>
<feature type="transmembrane region" description="Helical" evidence="1">
    <location>
        <begin position="12"/>
        <end position="37"/>
    </location>
</feature>
<gene>
    <name evidence="2" type="ORF">DCC35_03255</name>
</gene>
<proteinExistence type="predicted"/>
<name>A0A4D7JSC8_9BACT</name>
<dbReference type="AlphaFoldDB" id="A0A4D7JSC8"/>
<sequence length="79" mass="9017">MIGFSLRFNRTFLTYHSLAWLIYAIHIVFGLAISLMVKSGTVVIGFNILTFLFQFSTFAFIFLFSAGMYILFTKKISAT</sequence>
<keyword evidence="3" id="KW-1185">Reference proteome</keyword>
<accession>A0A4D7JSC8</accession>
<keyword evidence="1" id="KW-0472">Membrane</keyword>
<evidence type="ECO:0000313" key="3">
    <source>
        <dbReference type="Proteomes" id="UP000298616"/>
    </source>
</evidence>
<organism evidence="2 3">
    <name type="scientific">Mangrovivirga cuniculi</name>
    <dbReference type="NCBI Taxonomy" id="2715131"/>
    <lineage>
        <taxon>Bacteria</taxon>
        <taxon>Pseudomonadati</taxon>
        <taxon>Bacteroidota</taxon>
        <taxon>Cytophagia</taxon>
        <taxon>Cytophagales</taxon>
        <taxon>Mangrovivirgaceae</taxon>
        <taxon>Mangrovivirga</taxon>
    </lineage>
</organism>
<keyword evidence="1" id="KW-0812">Transmembrane</keyword>
<keyword evidence="1" id="KW-1133">Transmembrane helix</keyword>
<dbReference type="EMBL" id="CP028923">
    <property type="protein sequence ID" value="QCK13845.1"/>
    <property type="molecule type" value="Genomic_DNA"/>
</dbReference>
<feature type="transmembrane region" description="Helical" evidence="1">
    <location>
        <begin position="43"/>
        <end position="72"/>
    </location>
</feature>
<evidence type="ECO:0000256" key="1">
    <source>
        <dbReference type="SAM" id="Phobius"/>
    </source>
</evidence>
<dbReference type="KEGG" id="fpf:DCC35_03255"/>
<evidence type="ECO:0000313" key="2">
    <source>
        <dbReference type="EMBL" id="QCK13845.1"/>
    </source>
</evidence>